<name>A0ABW6T1U5_9ACTN</name>
<evidence type="ECO:0000256" key="2">
    <source>
        <dbReference type="ARBA" id="ARBA00022723"/>
    </source>
</evidence>
<dbReference type="Gene3D" id="3.20.20.60">
    <property type="entry name" value="Phosphoenolpyruvate-binding domains"/>
    <property type="match status" value="1"/>
</dbReference>
<accession>A0ABW6T1U5</accession>
<dbReference type="EMBL" id="JBIASD010000042">
    <property type="protein sequence ID" value="MFF3671245.1"/>
    <property type="molecule type" value="Genomic_DNA"/>
</dbReference>
<evidence type="ECO:0000256" key="3">
    <source>
        <dbReference type="ARBA" id="ARBA00022842"/>
    </source>
</evidence>
<evidence type="ECO:0000313" key="5">
    <source>
        <dbReference type="Proteomes" id="UP001602013"/>
    </source>
</evidence>
<sequence>MKTTLPEPAGLIGGFEETYREQAARFSGADQAWQPVHTVYVPADRVSATTVDEWGRAATDLLHEHLFSPGELPPLCGLDPDLAAPVHERVRRKLRIEPVEDLRIDFEDGYGRRPDAEEDRHVESAAEAVAAMARAGTLPRRWGPRVKSFADGDPVRSVKTLDGFVTEVLRRVGELPPGFTVTFPKVLMEGYLRQFARCLEALEGAAGLPECVLRFEIQVEAPQTVAFLLRSPDLVPSLGGRLAAAHFGVFDYTAACGLPPHEQRLDHPVCDHAREIMRIAFAGTGVELADGSLAASPASNSAKDVHALWARHAQLVAHSLSNGFYQGWDMHPSHLVSRYATVYAFHLAHYEEYSARVEAWEQRREAGGGVMDEPATIKTMAAALARADHALLDRPTSGETGLGLPLRR</sequence>
<dbReference type="PANTHER" id="PTHR32308:SF10">
    <property type="entry name" value="CITRATE LYASE SUBUNIT BETA"/>
    <property type="match status" value="1"/>
</dbReference>
<dbReference type="InterPro" id="IPR040442">
    <property type="entry name" value="Pyrv_kinase-like_dom_sf"/>
</dbReference>
<evidence type="ECO:0000256" key="1">
    <source>
        <dbReference type="ARBA" id="ARBA00001946"/>
    </source>
</evidence>
<reference evidence="4 5" key="1">
    <citation type="submission" date="2024-10" db="EMBL/GenBank/DDBJ databases">
        <title>The Natural Products Discovery Center: Release of the First 8490 Sequenced Strains for Exploring Actinobacteria Biosynthetic Diversity.</title>
        <authorList>
            <person name="Kalkreuter E."/>
            <person name="Kautsar S.A."/>
            <person name="Yang D."/>
            <person name="Bader C.D."/>
            <person name="Teijaro C.N."/>
            <person name="Fluegel L."/>
            <person name="Davis C.M."/>
            <person name="Simpson J.R."/>
            <person name="Lauterbach L."/>
            <person name="Steele A.D."/>
            <person name="Gui C."/>
            <person name="Meng S."/>
            <person name="Li G."/>
            <person name="Viehrig K."/>
            <person name="Ye F."/>
            <person name="Su P."/>
            <person name="Kiefer A.F."/>
            <person name="Nichols A."/>
            <person name="Cepeda A.J."/>
            <person name="Yan W."/>
            <person name="Fan B."/>
            <person name="Jiang Y."/>
            <person name="Adhikari A."/>
            <person name="Zheng C.-J."/>
            <person name="Schuster L."/>
            <person name="Cowan T.M."/>
            <person name="Smanski M.J."/>
            <person name="Chevrette M.G."/>
            <person name="De Carvalho L.P.S."/>
            <person name="Shen B."/>
        </authorList>
    </citation>
    <scope>NUCLEOTIDE SEQUENCE [LARGE SCALE GENOMIC DNA]</scope>
    <source>
        <strain evidence="4 5">NPDC002173</strain>
    </source>
</reference>
<keyword evidence="2" id="KW-0479">Metal-binding</keyword>
<dbReference type="PANTHER" id="PTHR32308">
    <property type="entry name" value="LYASE BETA SUBUNIT, PUTATIVE (AFU_ORTHOLOGUE AFUA_4G13030)-RELATED"/>
    <property type="match status" value="1"/>
</dbReference>
<dbReference type="RefSeq" id="WP_387417435.1">
    <property type="nucleotide sequence ID" value="NZ_JBIASD010000042.1"/>
</dbReference>
<dbReference type="InterPro" id="IPR054255">
    <property type="entry name" value="DUF6986"/>
</dbReference>
<organism evidence="4 5">
    <name type="scientific">Microtetraspora malaysiensis</name>
    <dbReference type="NCBI Taxonomy" id="161358"/>
    <lineage>
        <taxon>Bacteria</taxon>
        <taxon>Bacillati</taxon>
        <taxon>Actinomycetota</taxon>
        <taxon>Actinomycetes</taxon>
        <taxon>Streptosporangiales</taxon>
        <taxon>Streptosporangiaceae</taxon>
        <taxon>Microtetraspora</taxon>
    </lineage>
</organism>
<gene>
    <name evidence="4" type="ORF">ACFYXI_37245</name>
</gene>
<comment type="caution">
    <text evidence="4">The sequence shown here is derived from an EMBL/GenBank/DDBJ whole genome shotgun (WGS) entry which is preliminary data.</text>
</comment>
<comment type="cofactor">
    <cofactor evidence="1">
        <name>Mg(2+)</name>
        <dbReference type="ChEBI" id="CHEBI:18420"/>
    </cofactor>
</comment>
<keyword evidence="3" id="KW-0460">Magnesium</keyword>
<keyword evidence="5" id="KW-1185">Reference proteome</keyword>
<evidence type="ECO:0000313" key="4">
    <source>
        <dbReference type="EMBL" id="MFF3671245.1"/>
    </source>
</evidence>
<dbReference type="Proteomes" id="UP001602013">
    <property type="component" value="Unassembled WGS sequence"/>
</dbReference>
<dbReference type="Pfam" id="PF22484">
    <property type="entry name" value="DUF6986"/>
    <property type="match status" value="1"/>
</dbReference>
<proteinExistence type="predicted"/>
<protein>
    <submittedName>
        <fullName evidence="4">DUF6986 family protein</fullName>
    </submittedName>
</protein>